<dbReference type="OrthoDB" id="1001863at2759"/>
<dbReference type="InterPro" id="IPR001878">
    <property type="entry name" value="Znf_CCHC"/>
</dbReference>
<name>A0A8B7BKR6_PHODC</name>
<dbReference type="GO" id="GO:0003676">
    <property type="term" value="F:nucleic acid binding"/>
    <property type="evidence" value="ECO:0007669"/>
    <property type="project" value="InterPro"/>
</dbReference>
<feature type="domain" description="CCHC-type" evidence="3">
    <location>
        <begin position="243"/>
        <end position="256"/>
    </location>
</feature>
<dbReference type="Pfam" id="PF14111">
    <property type="entry name" value="DUF4283"/>
    <property type="match status" value="1"/>
</dbReference>
<evidence type="ECO:0000256" key="1">
    <source>
        <dbReference type="PROSITE-ProRule" id="PRU00047"/>
    </source>
</evidence>
<dbReference type="AlphaFoldDB" id="A0A8B7BKR6"/>
<dbReference type="Proteomes" id="UP000228380">
    <property type="component" value="Unplaced"/>
</dbReference>
<keyword evidence="4" id="KW-1185">Reference proteome</keyword>
<protein>
    <submittedName>
        <fullName evidence="5">Uncharacterized protein LOC103699249</fullName>
    </submittedName>
</protein>
<evidence type="ECO:0000313" key="4">
    <source>
        <dbReference type="Proteomes" id="UP000228380"/>
    </source>
</evidence>
<accession>A0A8B7BKR6</accession>
<evidence type="ECO:0000313" key="5">
    <source>
        <dbReference type="RefSeq" id="XP_008779513.1"/>
    </source>
</evidence>
<keyword evidence="1" id="KW-0863">Zinc-finger</keyword>
<organism evidence="4 5">
    <name type="scientific">Phoenix dactylifera</name>
    <name type="common">Date palm</name>
    <dbReference type="NCBI Taxonomy" id="42345"/>
    <lineage>
        <taxon>Eukaryota</taxon>
        <taxon>Viridiplantae</taxon>
        <taxon>Streptophyta</taxon>
        <taxon>Embryophyta</taxon>
        <taxon>Tracheophyta</taxon>
        <taxon>Spermatophyta</taxon>
        <taxon>Magnoliopsida</taxon>
        <taxon>Liliopsida</taxon>
        <taxon>Arecaceae</taxon>
        <taxon>Coryphoideae</taxon>
        <taxon>Phoeniceae</taxon>
        <taxon>Phoenix</taxon>
    </lineage>
</organism>
<reference evidence="5" key="1">
    <citation type="submission" date="2025-08" db="UniProtKB">
        <authorList>
            <consortium name="RefSeq"/>
        </authorList>
    </citation>
    <scope>IDENTIFICATION</scope>
    <source>
        <tissue evidence="5">Young leaves</tissue>
    </source>
</reference>
<feature type="region of interest" description="Disordered" evidence="2">
    <location>
        <begin position="1"/>
        <end position="23"/>
    </location>
</feature>
<dbReference type="PANTHER" id="PTHR31286:SF99">
    <property type="entry name" value="DUF4283 DOMAIN-CONTAINING PROTEIN"/>
    <property type="match status" value="1"/>
</dbReference>
<dbReference type="GO" id="GO:0008270">
    <property type="term" value="F:zinc ion binding"/>
    <property type="evidence" value="ECO:0007669"/>
    <property type="project" value="UniProtKB-KW"/>
</dbReference>
<dbReference type="PROSITE" id="PS50158">
    <property type="entry name" value="ZF_CCHC"/>
    <property type="match status" value="1"/>
</dbReference>
<proteinExistence type="predicted"/>
<gene>
    <name evidence="5" type="primary">LOC103699249</name>
</gene>
<dbReference type="InterPro" id="IPR025558">
    <property type="entry name" value="DUF4283"/>
</dbReference>
<sequence>MADPGAGKPATSAPGKAPTWSEVAKGAPRQSVWTNYRISSRELQALQSGFPEILEVPDQELEGARSEWRSTTVIVRSMGRSVPAVWVAKEIRRVGKLQYDVECFSLVDGFIVVRFANGDDREAALLNGPWSMAGQLLAMERWRPNFVPGAGGLGRVVVWLRLSGLPLDYWKGPTLFRIAARAGEPLAVDSFTEQGGRFGFARVKIALDCSAPLKPGIFLKGSSEGVEDKFWQAFIYENLPAPCSKCGRIGHPTKECGSLFPAMGGRGEMVSRGA</sequence>
<dbReference type="InterPro" id="IPR040256">
    <property type="entry name" value="At4g02000-like"/>
</dbReference>
<keyword evidence="1" id="KW-0479">Metal-binding</keyword>
<evidence type="ECO:0000259" key="3">
    <source>
        <dbReference type="PROSITE" id="PS50158"/>
    </source>
</evidence>
<dbReference type="GeneID" id="103699249"/>
<evidence type="ECO:0000256" key="2">
    <source>
        <dbReference type="SAM" id="MobiDB-lite"/>
    </source>
</evidence>
<dbReference type="PANTHER" id="PTHR31286">
    <property type="entry name" value="GLYCINE-RICH CELL WALL STRUCTURAL PROTEIN 1.8-LIKE"/>
    <property type="match status" value="1"/>
</dbReference>
<keyword evidence="1" id="KW-0862">Zinc</keyword>
<dbReference type="RefSeq" id="XP_008779513.1">
    <property type="nucleotide sequence ID" value="XM_008781291.1"/>
</dbReference>
<dbReference type="KEGG" id="pda:103699249"/>